<evidence type="ECO:0000256" key="12">
    <source>
        <dbReference type="ARBA" id="ARBA00023157"/>
    </source>
</evidence>
<evidence type="ECO:0000256" key="13">
    <source>
        <dbReference type="SAM" id="SignalP"/>
    </source>
</evidence>
<dbReference type="PANTHER" id="PTHR11533">
    <property type="entry name" value="PROTEASE M1 ZINC METALLOPROTEASE"/>
    <property type="match status" value="1"/>
</dbReference>
<dbReference type="EC" id="3.4.11.2" evidence="4"/>
<dbReference type="InterPro" id="IPR050344">
    <property type="entry name" value="Peptidase_M1_aminopeptidases"/>
</dbReference>
<proteinExistence type="inferred from homology"/>
<feature type="signal peptide" evidence="13">
    <location>
        <begin position="1"/>
        <end position="26"/>
    </location>
</feature>
<dbReference type="Pfam" id="PF13385">
    <property type="entry name" value="Laminin_G_3"/>
    <property type="match status" value="1"/>
</dbReference>
<keyword evidence="7" id="KW-0479">Metal-binding</keyword>
<keyword evidence="6" id="KW-0645">Protease</keyword>
<dbReference type="InterPro" id="IPR013320">
    <property type="entry name" value="ConA-like_dom_sf"/>
</dbReference>
<dbReference type="Gene3D" id="1.10.390.10">
    <property type="entry name" value="Neutral Protease Domain 2"/>
    <property type="match status" value="1"/>
</dbReference>
<dbReference type="EMBL" id="CP051774">
    <property type="protein sequence ID" value="QJE97948.1"/>
    <property type="molecule type" value="Genomic_DNA"/>
</dbReference>
<dbReference type="InterPro" id="IPR001930">
    <property type="entry name" value="Peptidase_M1"/>
</dbReference>
<keyword evidence="12" id="KW-1015">Disulfide bond</keyword>
<name>A0A858RND9_9BACT</name>
<dbReference type="GO" id="GO:0008270">
    <property type="term" value="F:zinc ion binding"/>
    <property type="evidence" value="ECO:0007669"/>
    <property type="project" value="InterPro"/>
</dbReference>
<dbReference type="InterPro" id="IPR045357">
    <property type="entry name" value="Aminopeptidase_N-like_N"/>
</dbReference>
<accession>A0A858RND9</accession>
<keyword evidence="8 13" id="KW-0732">Signal</keyword>
<dbReference type="SUPFAM" id="SSF49899">
    <property type="entry name" value="Concanavalin A-like lectins/glucanases"/>
    <property type="match status" value="1"/>
</dbReference>
<dbReference type="GO" id="GO:0006508">
    <property type="term" value="P:proteolysis"/>
    <property type="evidence" value="ECO:0007669"/>
    <property type="project" value="UniProtKB-KW"/>
</dbReference>
<dbReference type="GO" id="GO:0008237">
    <property type="term" value="F:metallopeptidase activity"/>
    <property type="evidence" value="ECO:0007669"/>
    <property type="project" value="UniProtKB-KW"/>
</dbReference>
<evidence type="ECO:0000256" key="9">
    <source>
        <dbReference type="ARBA" id="ARBA00022801"/>
    </source>
</evidence>
<dbReference type="SUPFAM" id="SSF55486">
    <property type="entry name" value="Metalloproteases ('zincins'), catalytic domain"/>
    <property type="match status" value="1"/>
</dbReference>
<organism evidence="15 16">
    <name type="scientific">Luteolibacter luteus</name>
    <dbReference type="NCBI Taxonomy" id="2728835"/>
    <lineage>
        <taxon>Bacteria</taxon>
        <taxon>Pseudomonadati</taxon>
        <taxon>Verrucomicrobiota</taxon>
        <taxon>Verrucomicrobiia</taxon>
        <taxon>Verrucomicrobiales</taxon>
        <taxon>Verrucomicrobiaceae</taxon>
        <taxon>Luteolibacter</taxon>
    </lineage>
</organism>
<comment type="catalytic activity">
    <reaction evidence="1">
        <text>Release of an N-terminal amino acid, Xaa-|-Yaa- from a peptide, amide or arylamide. Xaa is preferably Ala, but may be most amino acids including Pro (slow action). When a terminal hydrophobic residue is followed by a prolyl residue, the two may be released as an intact Xaa-Pro dipeptide.</text>
        <dbReference type="EC" id="3.4.11.2"/>
    </reaction>
</comment>
<evidence type="ECO:0000256" key="2">
    <source>
        <dbReference type="ARBA" id="ARBA00001947"/>
    </source>
</evidence>
<dbReference type="PANTHER" id="PTHR11533:SF297">
    <property type="entry name" value="AMINOPEPTIDASE N"/>
    <property type="match status" value="1"/>
</dbReference>
<dbReference type="Proteomes" id="UP000501812">
    <property type="component" value="Chromosome"/>
</dbReference>
<dbReference type="Gene3D" id="2.60.120.200">
    <property type="match status" value="1"/>
</dbReference>
<feature type="chain" id="PRO_5032479687" description="Aminopeptidase N" evidence="13">
    <location>
        <begin position="27"/>
        <end position="778"/>
    </location>
</feature>
<dbReference type="InterPro" id="IPR014782">
    <property type="entry name" value="Peptidase_M1_dom"/>
</dbReference>
<evidence type="ECO:0000256" key="10">
    <source>
        <dbReference type="ARBA" id="ARBA00022833"/>
    </source>
</evidence>
<keyword evidence="9" id="KW-0378">Hydrolase</keyword>
<evidence type="ECO:0000256" key="6">
    <source>
        <dbReference type="ARBA" id="ARBA00022670"/>
    </source>
</evidence>
<dbReference type="KEGG" id="luo:HHL09_19875"/>
<dbReference type="Pfam" id="PF17900">
    <property type="entry name" value="Peptidase_M1_N"/>
    <property type="match status" value="1"/>
</dbReference>
<dbReference type="PRINTS" id="PR00756">
    <property type="entry name" value="ALADIPTASE"/>
</dbReference>
<gene>
    <name evidence="15" type="ORF">HHL09_19875</name>
</gene>
<evidence type="ECO:0000256" key="7">
    <source>
        <dbReference type="ARBA" id="ARBA00022723"/>
    </source>
</evidence>
<evidence type="ECO:0000313" key="16">
    <source>
        <dbReference type="Proteomes" id="UP000501812"/>
    </source>
</evidence>
<dbReference type="RefSeq" id="WP_169456374.1">
    <property type="nucleotide sequence ID" value="NZ_CP051774.1"/>
</dbReference>
<dbReference type="Pfam" id="PF01433">
    <property type="entry name" value="Peptidase_M1"/>
    <property type="match status" value="1"/>
</dbReference>
<evidence type="ECO:0000256" key="5">
    <source>
        <dbReference type="ARBA" id="ARBA00015611"/>
    </source>
</evidence>
<dbReference type="SUPFAM" id="SSF63737">
    <property type="entry name" value="Leukotriene A4 hydrolase N-terminal domain"/>
    <property type="match status" value="1"/>
</dbReference>
<dbReference type="InterPro" id="IPR006558">
    <property type="entry name" value="LamG-like"/>
</dbReference>
<dbReference type="InterPro" id="IPR042097">
    <property type="entry name" value="Aminopeptidase_N-like_N_sf"/>
</dbReference>
<dbReference type="GO" id="GO:0016285">
    <property type="term" value="F:alanyl aminopeptidase activity"/>
    <property type="evidence" value="ECO:0007669"/>
    <property type="project" value="UniProtKB-EC"/>
</dbReference>
<dbReference type="AlphaFoldDB" id="A0A858RND9"/>
<reference evidence="15 16" key="1">
    <citation type="submission" date="2020-04" db="EMBL/GenBank/DDBJ databases">
        <title>Luteolibacter sp. G-1-1-1 isolated from soil.</title>
        <authorList>
            <person name="Dahal R.H."/>
        </authorList>
    </citation>
    <scope>NUCLEOTIDE SEQUENCE [LARGE SCALE GENOMIC DNA]</scope>
    <source>
        <strain evidence="15 16">G-1-1-1</strain>
    </source>
</reference>
<evidence type="ECO:0000256" key="3">
    <source>
        <dbReference type="ARBA" id="ARBA00010136"/>
    </source>
</evidence>
<evidence type="ECO:0000256" key="4">
    <source>
        <dbReference type="ARBA" id="ARBA00012564"/>
    </source>
</evidence>
<keyword evidence="11" id="KW-0482">Metalloprotease</keyword>
<evidence type="ECO:0000256" key="8">
    <source>
        <dbReference type="ARBA" id="ARBA00022729"/>
    </source>
</evidence>
<protein>
    <recommendedName>
        <fullName evidence="5">Aminopeptidase N</fullName>
        <ecNumber evidence="4">3.4.11.2</ecNumber>
    </recommendedName>
</protein>
<sequence length="778" mass="84070">MKSKRIAVLAQTCLCFLTFHLSPALAQLPYGKALELDGTNQYARVPMAAGSAVGSPFTVEAWVYLRSYADWSRLMDFGNGDRAHDIACVLSTGGSGEPALYVFDESGGIAGSVTSPVALPLNAWTHLAFTHDGSTGSIFINGNAVTSGPLPAAPGVQRTSNFIGRSNFENDAQAHAIIDEFRIWSVARSAAEILTHQSAPLAGDEAGLLLYYKFDEASGTVATNSATATGAAWNGSSPARAAFTAGARSTGDPYFPTLGNGGYDVQHYDLTLDYDPATNTMVSKADLTIRATQGLSEFSLDLRGFPGASVTIDGIPAGVAQSGDKLIITPASGIESEHVFHAVIDYSGTPSMIEDPDGGFEGWVPIDSGAWVVCEPMGSMGWFPNNGTPSDKATYDFHITVPATHTALGNGELSSKVDNSNGTATWNWHMGYPMASYLATATVALFDYTKELSATAVGAGGNPLEIYNAIESALSPEQKADVSAKAALQDDIILFMADDLGPYPFDSTGVVLYRVPELNYALEVQTKSHFASLPLDLDTLAHEIAHQWFGNSVSPATWREIWINEGLAMWWAWHWDHQENGNPTSTEDWLDIYYHAPEQTWDKPPANLPDASELFDFFSVYSRPAMMLEAYRQIAGHTTFMALQRAILAEHAHGNITTAQFIALAKRLAKEGSGFQPEHLARLDEFFQQWLYAEGRPVLTPSAFFEDLPPRLGIRLLGVSEVEIAWSPSIAGWSLEESGNLESGSWTPVLSLPVVANGESKIILARQPAARFYRLRKD</sequence>
<dbReference type="SMART" id="SM00560">
    <property type="entry name" value="LamGL"/>
    <property type="match status" value="1"/>
</dbReference>
<evidence type="ECO:0000256" key="11">
    <source>
        <dbReference type="ARBA" id="ARBA00023049"/>
    </source>
</evidence>
<comment type="similarity">
    <text evidence="3">Belongs to the peptidase M1 family.</text>
</comment>
<dbReference type="Gene3D" id="2.60.40.1730">
    <property type="entry name" value="tricorn interacting facor f3 domain"/>
    <property type="match status" value="1"/>
</dbReference>
<comment type="cofactor">
    <cofactor evidence="2">
        <name>Zn(2+)</name>
        <dbReference type="ChEBI" id="CHEBI:29105"/>
    </cofactor>
</comment>
<feature type="domain" description="LamG-like jellyroll fold" evidence="14">
    <location>
        <begin position="55"/>
        <end position="191"/>
    </location>
</feature>
<keyword evidence="16" id="KW-1185">Reference proteome</keyword>
<evidence type="ECO:0000256" key="1">
    <source>
        <dbReference type="ARBA" id="ARBA00000098"/>
    </source>
</evidence>
<evidence type="ECO:0000259" key="14">
    <source>
        <dbReference type="SMART" id="SM00560"/>
    </source>
</evidence>
<evidence type="ECO:0000313" key="15">
    <source>
        <dbReference type="EMBL" id="QJE97948.1"/>
    </source>
</evidence>
<dbReference type="CDD" id="cd09603">
    <property type="entry name" value="M1_APN_like"/>
    <property type="match status" value="1"/>
</dbReference>
<keyword evidence="10" id="KW-0862">Zinc</keyword>
<dbReference type="InterPro" id="IPR027268">
    <property type="entry name" value="Peptidase_M4/M1_CTD_sf"/>
</dbReference>